<reference evidence="2" key="1">
    <citation type="submission" date="2019-12" db="EMBL/GenBank/DDBJ databases">
        <title>Genome sequencing and annotation of Brassica cretica.</title>
        <authorList>
            <person name="Studholme D.J."/>
            <person name="Sarris P."/>
        </authorList>
    </citation>
    <scope>NUCLEOTIDE SEQUENCE</scope>
    <source>
        <strain evidence="2">PFS-109/04</strain>
        <tissue evidence="2">Leaf</tissue>
    </source>
</reference>
<gene>
    <name evidence="2" type="ORF">F2Q69_00044059</name>
</gene>
<dbReference type="Proteomes" id="UP000712600">
    <property type="component" value="Unassembled WGS sequence"/>
</dbReference>
<dbReference type="EMBL" id="QGKX02001621">
    <property type="protein sequence ID" value="KAF3503098.1"/>
    <property type="molecule type" value="Genomic_DNA"/>
</dbReference>
<feature type="compositionally biased region" description="Basic and acidic residues" evidence="1">
    <location>
        <begin position="82"/>
        <end position="110"/>
    </location>
</feature>
<evidence type="ECO:0000256" key="1">
    <source>
        <dbReference type="SAM" id="MobiDB-lite"/>
    </source>
</evidence>
<sequence length="139" mass="15732">MFAYERISVGYFNPNLRSSWRIVQFQVQRKQKSREPRIEAGRHSTIAFMSFPSMVLQAPVVRSWRRSLQPGSGKEPGGLKGKACEDLKVSPENGKNLKKEEGNHWSKSETGKEPLVKDLSWFSCPGEKSPLSVPTRITV</sequence>
<proteinExistence type="predicted"/>
<evidence type="ECO:0000313" key="3">
    <source>
        <dbReference type="Proteomes" id="UP000712600"/>
    </source>
</evidence>
<name>A0A8S9NN91_BRACR</name>
<dbReference type="AlphaFoldDB" id="A0A8S9NN91"/>
<organism evidence="2 3">
    <name type="scientific">Brassica cretica</name>
    <name type="common">Mustard</name>
    <dbReference type="NCBI Taxonomy" id="69181"/>
    <lineage>
        <taxon>Eukaryota</taxon>
        <taxon>Viridiplantae</taxon>
        <taxon>Streptophyta</taxon>
        <taxon>Embryophyta</taxon>
        <taxon>Tracheophyta</taxon>
        <taxon>Spermatophyta</taxon>
        <taxon>Magnoliopsida</taxon>
        <taxon>eudicotyledons</taxon>
        <taxon>Gunneridae</taxon>
        <taxon>Pentapetalae</taxon>
        <taxon>rosids</taxon>
        <taxon>malvids</taxon>
        <taxon>Brassicales</taxon>
        <taxon>Brassicaceae</taxon>
        <taxon>Brassiceae</taxon>
        <taxon>Brassica</taxon>
    </lineage>
</organism>
<protein>
    <submittedName>
        <fullName evidence="2">Uncharacterized protein</fullName>
    </submittedName>
</protein>
<accession>A0A8S9NN91</accession>
<comment type="caution">
    <text evidence="2">The sequence shown here is derived from an EMBL/GenBank/DDBJ whole genome shotgun (WGS) entry which is preliminary data.</text>
</comment>
<feature type="region of interest" description="Disordered" evidence="1">
    <location>
        <begin position="67"/>
        <end position="110"/>
    </location>
</feature>
<evidence type="ECO:0000313" key="2">
    <source>
        <dbReference type="EMBL" id="KAF3503098.1"/>
    </source>
</evidence>